<protein>
    <submittedName>
        <fullName evidence="1">Uncharacterized protein</fullName>
    </submittedName>
</protein>
<sequence>ADEFMEESKLITDTGVNLLQLRATNILSTYALQLMDNIFTDEEMSSSVYEASKRSTKPASILQNFSTLKNVKKNWRTRVYER</sequence>
<evidence type="ECO:0000313" key="1">
    <source>
        <dbReference type="EnsemblMetazoa" id="Aqu2.1.29297_001"/>
    </source>
</evidence>
<reference evidence="1" key="1">
    <citation type="submission" date="2017-05" db="UniProtKB">
        <authorList>
            <consortium name="EnsemblMetazoa"/>
        </authorList>
    </citation>
    <scope>IDENTIFICATION</scope>
</reference>
<dbReference type="AlphaFoldDB" id="A0A1X7UPF7"/>
<dbReference type="EnsemblMetazoa" id="Aqu2.1.29297_001">
    <property type="protein sequence ID" value="Aqu2.1.29297_001"/>
    <property type="gene ID" value="Aqu2.1.29297"/>
</dbReference>
<accession>A0A1X7UPF7</accession>
<proteinExistence type="predicted"/>
<dbReference type="InParanoid" id="A0A1X7UPF7"/>
<organism evidence="1">
    <name type="scientific">Amphimedon queenslandica</name>
    <name type="common">Sponge</name>
    <dbReference type="NCBI Taxonomy" id="400682"/>
    <lineage>
        <taxon>Eukaryota</taxon>
        <taxon>Metazoa</taxon>
        <taxon>Porifera</taxon>
        <taxon>Demospongiae</taxon>
        <taxon>Heteroscleromorpha</taxon>
        <taxon>Haplosclerida</taxon>
        <taxon>Niphatidae</taxon>
        <taxon>Amphimedon</taxon>
    </lineage>
</organism>
<name>A0A1X7UPF7_AMPQE</name>